<feature type="transmembrane region" description="Helical" evidence="12">
    <location>
        <begin position="530"/>
        <end position="552"/>
    </location>
</feature>
<dbReference type="GO" id="GO:0015293">
    <property type="term" value="F:symporter activity"/>
    <property type="evidence" value="ECO:0007669"/>
    <property type="project" value="TreeGrafter"/>
</dbReference>
<comment type="similarity">
    <text evidence="2 11">Belongs to the sodium:solute symporter (SSF) (TC 2.A.21) family.</text>
</comment>
<protein>
    <submittedName>
        <fullName evidence="13">CLUMA_CG000598, isoform A</fullName>
    </submittedName>
</protein>
<feature type="transmembrane region" description="Helical" evidence="12">
    <location>
        <begin position="94"/>
        <end position="117"/>
    </location>
</feature>
<keyword evidence="6 12" id="KW-1133">Transmembrane helix</keyword>
<evidence type="ECO:0000313" key="14">
    <source>
        <dbReference type="Proteomes" id="UP000183832"/>
    </source>
</evidence>
<feature type="transmembrane region" description="Helical" evidence="12">
    <location>
        <begin position="288"/>
        <end position="314"/>
    </location>
</feature>
<evidence type="ECO:0000256" key="3">
    <source>
        <dbReference type="ARBA" id="ARBA00022448"/>
    </source>
</evidence>
<dbReference type="InterPro" id="IPR038377">
    <property type="entry name" value="Na/Glc_symporter_sf"/>
</dbReference>
<name>A0A1J1HJW9_9DIPT</name>
<feature type="transmembrane region" description="Helical" evidence="12">
    <location>
        <begin position="169"/>
        <end position="188"/>
    </location>
</feature>
<evidence type="ECO:0000256" key="6">
    <source>
        <dbReference type="ARBA" id="ARBA00022989"/>
    </source>
</evidence>
<evidence type="ECO:0000256" key="10">
    <source>
        <dbReference type="ARBA" id="ARBA00023201"/>
    </source>
</evidence>
<feature type="transmembrane region" description="Helical" evidence="12">
    <location>
        <begin position="349"/>
        <end position="372"/>
    </location>
</feature>
<feature type="transmembrane region" description="Helical" evidence="12">
    <location>
        <begin position="21"/>
        <end position="41"/>
    </location>
</feature>
<organism evidence="13 14">
    <name type="scientific">Clunio marinus</name>
    <dbReference type="NCBI Taxonomy" id="568069"/>
    <lineage>
        <taxon>Eukaryota</taxon>
        <taxon>Metazoa</taxon>
        <taxon>Ecdysozoa</taxon>
        <taxon>Arthropoda</taxon>
        <taxon>Hexapoda</taxon>
        <taxon>Insecta</taxon>
        <taxon>Pterygota</taxon>
        <taxon>Neoptera</taxon>
        <taxon>Endopterygota</taxon>
        <taxon>Diptera</taxon>
        <taxon>Nematocera</taxon>
        <taxon>Chironomoidea</taxon>
        <taxon>Chironomidae</taxon>
        <taxon>Clunio</taxon>
    </lineage>
</organism>
<evidence type="ECO:0000256" key="1">
    <source>
        <dbReference type="ARBA" id="ARBA00004651"/>
    </source>
</evidence>
<keyword evidence="10" id="KW-0739">Sodium transport</keyword>
<dbReference type="OrthoDB" id="6132759at2759"/>
<evidence type="ECO:0000256" key="5">
    <source>
        <dbReference type="ARBA" id="ARBA00022692"/>
    </source>
</evidence>
<dbReference type="PROSITE" id="PS50283">
    <property type="entry name" value="NA_SOLUT_SYMP_3"/>
    <property type="match status" value="1"/>
</dbReference>
<dbReference type="Pfam" id="PF00474">
    <property type="entry name" value="SSF"/>
    <property type="match status" value="1"/>
</dbReference>
<evidence type="ECO:0000256" key="8">
    <source>
        <dbReference type="ARBA" id="ARBA00023065"/>
    </source>
</evidence>
<dbReference type="STRING" id="568069.A0A1J1HJW9"/>
<dbReference type="InterPro" id="IPR051163">
    <property type="entry name" value="Sodium:Solute_Symporter_SSF"/>
</dbReference>
<keyword evidence="7" id="KW-0915">Sodium</keyword>
<dbReference type="PANTHER" id="PTHR42985:SF5">
    <property type="entry name" value="FI02094P-RELATED"/>
    <property type="match status" value="1"/>
</dbReference>
<keyword evidence="14" id="KW-1185">Reference proteome</keyword>
<feature type="transmembrane region" description="Helical" evidence="12">
    <location>
        <begin position="62"/>
        <end position="82"/>
    </location>
</feature>
<dbReference type="GO" id="GO:0005886">
    <property type="term" value="C:plasma membrane"/>
    <property type="evidence" value="ECO:0007669"/>
    <property type="project" value="UniProtKB-SubCell"/>
</dbReference>
<reference evidence="13 14" key="1">
    <citation type="submission" date="2015-04" db="EMBL/GenBank/DDBJ databases">
        <authorList>
            <person name="Syromyatnikov M.Y."/>
            <person name="Popov V.N."/>
        </authorList>
    </citation>
    <scope>NUCLEOTIDE SEQUENCE [LARGE SCALE GENOMIC DNA]</scope>
</reference>
<evidence type="ECO:0000256" key="7">
    <source>
        <dbReference type="ARBA" id="ARBA00023053"/>
    </source>
</evidence>
<feature type="transmembrane region" description="Helical" evidence="12">
    <location>
        <begin position="433"/>
        <end position="462"/>
    </location>
</feature>
<comment type="subcellular location">
    <subcellularLocation>
        <location evidence="1">Cell membrane</location>
        <topology evidence="1">Multi-pass membrane protein</topology>
    </subcellularLocation>
</comment>
<proteinExistence type="inferred from homology"/>
<dbReference type="InterPro" id="IPR001734">
    <property type="entry name" value="Na/solute_symporter"/>
</dbReference>
<evidence type="ECO:0000256" key="9">
    <source>
        <dbReference type="ARBA" id="ARBA00023136"/>
    </source>
</evidence>
<sequence>MTGLSIDDVRIDLQKFGLPDYSIFVLMLATCAAIGIYFGFFEKKSKIIGDESDYLVGGRNMKTFPVAMSLIASFISGISLLGTPTETYIYGIQYLYIMGGIITMGFIMMYVYLPVFHDLKLTSTYEYLQTRFDKKMRLFGCILFIFSQMVWLPIVIFVPALAFNQVSGIDIHMITPITCVCCIFYTTVGGLKAVVYTDVVQSLMMFGAMFIVIIKGTLDVGGLDVVINRNIESGRIEGPDTSFDLTSRHTVWSLCIGGFVYWLKTNAISQNMIQRYLSLPNLTAAKRALWIFIFGVFVMLSICCYCGLLIYATYHDCDPLTTKLVKAKDQLLPLLVMDILGDYPGLPGLFVAGVFSAALSSLSTGLNSMSAVMLEDFFKPFSKKPLTELQTKYIMRGVVAVFGTICVALVLVVEQLGAVLQLSMSLGAVAQGPLLGIFTMGVMLPWVHGTGAFVGSATALSFMTWICFKAQRAIATGELQFATKEVSTSGCSYHFIANEPMSMLAINETAPTMTLEDIEPMGFQIYHISYLWYTLVGSFICIIVSLIASYILGPNKPSDLNPNLLAPFVRKLIKFETAKPIANDERELEHSMKLKMIDHEEIKLKQQKCDNYLRH</sequence>
<evidence type="ECO:0000256" key="12">
    <source>
        <dbReference type="SAM" id="Phobius"/>
    </source>
</evidence>
<feature type="transmembrane region" description="Helical" evidence="12">
    <location>
        <begin position="249"/>
        <end position="267"/>
    </location>
</feature>
<keyword evidence="9 12" id="KW-0472">Membrane</keyword>
<evidence type="ECO:0000256" key="4">
    <source>
        <dbReference type="ARBA" id="ARBA00022475"/>
    </source>
</evidence>
<keyword evidence="4" id="KW-1003">Cell membrane</keyword>
<keyword evidence="8" id="KW-0406">Ion transport</keyword>
<evidence type="ECO:0000256" key="2">
    <source>
        <dbReference type="ARBA" id="ARBA00006434"/>
    </source>
</evidence>
<dbReference type="AlphaFoldDB" id="A0A1J1HJW9"/>
<evidence type="ECO:0000313" key="13">
    <source>
        <dbReference type="EMBL" id="CRK86766.1"/>
    </source>
</evidence>
<evidence type="ECO:0000256" key="11">
    <source>
        <dbReference type="RuleBase" id="RU362091"/>
    </source>
</evidence>
<keyword evidence="3" id="KW-0813">Transport</keyword>
<feature type="transmembrane region" description="Helical" evidence="12">
    <location>
        <begin position="195"/>
        <end position="214"/>
    </location>
</feature>
<dbReference type="PANTHER" id="PTHR42985">
    <property type="entry name" value="SODIUM-COUPLED MONOCARBOXYLATE TRANSPORTER"/>
    <property type="match status" value="1"/>
</dbReference>
<dbReference type="CDD" id="cd11492">
    <property type="entry name" value="SLC5sbd_NIS-SMVT"/>
    <property type="match status" value="1"/>
</dbReference>
<feature type="transmembrane region" description="Helical" evidence="12">
    <location>
        <begin position="393"/>
        <end position="413"/>
    </location>
</feature>
<dbReference type="NCBIfam" id="TIGR00813">
    <property type="entry name" value="sss"/>
    <property type="match status" value="1"/>
</dbReference>
<keyword evidence="5 12" id="KW-0812">Transmembrane</keyword>
<dbReference type="Proteomes" id="UP000183832">
    <property type="component" value="Unassembled WGS sequence"/>
</dbReference>
<dbReference type="EMBL" id="CVRI01000002">
    <property type="protein sequence ID" value="CRK86766.1"/>
    <property type="molecule type" value="Genomic_DNA"/>
</dbReference>
<dbReference type="Gene3D" id="1.20.1730.10">
    <property type="entry name" value="Sodium/glucose cotransporter"/>
    <property type="match status" value="1"/>
</dbReference>
<accession>A0A1J1HJW9</accession>
<gene>
    <name evidence="13" type="ORF">CLUMA_CG000598</name>
</gene>
<dbReference type="GO" id="GO:0006814">
    <property type="term" value="P:sodium ion transport"/>
    <property type="evidence" value="ECO:0007669"/>
    <property type="project" value="UniProtKB-KW"/>
</dbReference>
<feature type="transmembrane region" description="Helical" evidence="12">
    <location>
        <begin position="138"/>
        <end position="163"/>
    </location>
</feature>